<dbReference type="PANTHER" id="PTHR43639:SF1">
    <property type="entry name" value="SHORT-CHAIN DEHYDROGENASE_REDUCTASE FAMILY PROTEIN"/>
    <property type="match status" value="1"/>
</dbReference>
<dbReference type="KEGG" id="laq:GLA29479_901"/>
<dbReference type="PANTHER" id="PTHR43639">
    <property type="entry name" value="OXIDOREDUCTASE, SHORT-CHAIN DEHYDROGENASE/REDUCTASE FAMILY (AFU_ORTHOLOGUE AFUA_5G02870)"/>
    <property type="match status" value="1"/>
</dbReference>
<dbReference type="FunFam" id="3.40.50.720:FF:000084">
    <property type="entry name" value="Short-chain dehydrogenase reductase"/>
    <property type="match status" value="1"/>
</dbReference>
<dbReference type="InterPro" id="IPR002347">
    <property type="entry name" value="SDR_fam"/>
</dbReference>
<dbReference type="KEGG" id="lab:LA76x_3741"/>
<comment type="similarity">
    <text evidence="1">Belongs to the short-chain dehydrogenases/reductases (SDR) family.</text>
</comment>
<keyword evidence="5" id="KW-1185">Reference proteome</keyword>
<evidence type="ECO:0000256" key="2">
    <source>
        <dbReference type="ARBA" id="ARBA00023002"/>
    </source>
</evidence>
<dbReference type="eggNOG" id="COG1028">
    <property type="taxonomic scope" value="Bacteria"/>
</dbReference>
<sequence length="258" mass="26538">MSTLSSKPLHGKTAFVTGASRGIGRAIALRLARDGAHVAINYGASRDEAEAVAAEIRTLGVKSVAIGADLGSVASIAQAYVELDAFLLDATGRPGLDILVNNAGVAVVATPADTTEAQFDRLFDVNVKGVFFAIQQAAPRLNEGGRIVNISSLSTRVATAGLAAYAASKGALETLTLQLAPEFAARGITVNNVSPGAIETVMNTFLQEDAGRTAILQSQAIQRVGQPEDIADAVAFVASHEGRWLTGTTLDASGGSHL</sequence>
<reference evidence="4 5" key="1">
    <citation type="journal article" date="2015" name="BMC Genomics">
        <title>Comparative genomics and metabolic profiling of the genus Lysobacter.</title>
        <authorList>
            <person name="de Bruijn I."/>
            <person name="Cheng X."/>
            <person name="de Jager V."/>
            <person name="Exposito R.G."/>
            <person name="Watrous J."/>
            <person name="Patel N."/>
            <person name="Postma J."/>
            <person name="Dorrestein P.C."/>
            <person name="Kobayashi D."/>
            <person name="Raaijmakers J.M."/>
        </authorList>
    </citation>
    <scope>NUCLEOTIDE SEQUENCE [LARGE SCALE GENOMIC DNA]</scope>
    <source>
        <strain evidence="4 5">76</strain>
    </source>
</reference>
<dbReference type="PRINTS" id="PR00080">
    <property type="entry name" value="SDRFAMILY"/>
</dbReference>
<evidence type="ECO:0000313" key="5">
    <source>
        <dbReference type="Proteomes" id="UP000060787"/>
    </source>
</evidence>
<dbReference type="OrthoDB" id="9803333at2"/>
<evidence type="ECO:0000256" key="1">
    <source>
        <dbReference type="ARBA" id="ARBA00006484"/>
    </source>
</evidence>
<dbReference type="PROSITE" id="PS00061">
    <property type="entry name" value="ADH_SHORT"/>
    <property type="match status" value="1"/>
</dbReference>
<dbReference type="EMBL" id="CP011129">
    <property type="protein sequence ID" value="ALN81863.1"/>
    <property type="molecule type" value="Genomic_DNA"/>
</dbReference>
<dbReference type="Proteomes" id="UP000060787">
    <property type="component" value="Chromosome"/>
</dbReference>
<dbReference type="AlphaFoldDB" id="A0A0S2DTD4"/>
<dbReference type="SUPFAM" id="SSF51735">
    <property type="entry name" value="NAD(P)-binding Rossmann-fold domains"/>
    <property type="match status" value="1"/>
</dbReference>
<evidence type="ECO:0000259" key="3">
    <source>
        <dbReference type="SMART" id="SM00822"/>
    </source>
</evidence>
<proteinExistence type="inferred from homology"/>
<gene>
    <name evidence="4" type="ORF">LA76x_3741</name>
</gene>
<dbReference type="Gene3D" id="3.40.50.720">
    <property type="entry name" value="NAD(P)-binding Rossmann-like Domain"/>
    <property type="match status" value="1"/>
</dbReference>
<feature type="domain" description="Ketoreductase" evidence="3">
    <location>
        <begin position="12"/>
        <end position="196"/>
    </location>
</feature>
<dbReference type="GO" id="GO:0016491">
    <property type="term" value="F:oxidoreductase activity"/>
    <property type="evidence" value="ECO:0007669"/>
    <property type="project" value="UniProtKB-KW"/>
</dbReference>
<dbReference type="InterPro" id="IPR057326">
    <property type="entry name" value="KR_dom"/>
</dbReference>
<dbReference type="InterPro" id="IPR020904">
    <property type="entry name" value="Sc_DH/Rdtase_CS"/>
</dbReference>
<dbReference type="SMART" id="SM00822">
    <property type="entry name" value="PKS_KR"/>
    <property type="match status" value="1"/>
</dbReference>
<dbReference type="STRING" id="84531.LA76x_3741"/>
<dbReference type="PATRIC" id="fig|84531.7.peg.896"/>
<dbReference type="PRINTS" id="PR00081">
    <property type="entry name" value="GDHRDH"/>
</dbReference>
<dbReference type="Pfam" id="PF13561">
    <property type="entry name" value="adh_short_C2"/>
    <property type="match status" value="1"/>
</dbReference>
<keyword evidence="2" id="KW-0560">Oxidoreductase</keyword>
<name>A0A0S2DTD4_LYSAN</name>
<protein>
    <submittedName>
        <fullName evidence="4">Oxidoreductase, short-chain dehydrogenase/reductase family</fullName>
    </submittedName>
</protein>
<evidence type="ECO:0000313" key="4">
    <source>
        <dbReference type="EMBL" id="ALN81863.1"/>
    </source>
</evidence>
<dbReference type="RefSeq" id="WP_057918785.1">
    <property type="nucleotide sequence ID" value="NZ_CP011129.1"/>
</dbReference>
<organism evidence="4 5">
    <name type="scientific">Lysobacter antibioticus</name>
    <dbReference type="NCBI Taxonomy" id="84531"/>
    <lineage>
        <taxon>Bacteria</taxon>
        <taxon>Pseudomonadati</taxon>
        <taxon>Pseudomonadota</taxon>
        <taxon>Gammaproteobacteria</taxon>
        <taxon>Lysobacterales</taxon>
        <taxon>Lysobacteraceae</taxon>
        <taxon>Lysobacter</taxon>
    </lineage>
</organism>
<accession>A0A0S2DTD4</accession>
<dbReference type="InterPro" id="IPR036291">
    <property type="entry name" value="NAD(P)-bd_dom_sf"/>
</dbReference>